<keyword evidence="1" id="KW-0969">Cilium</keyword>
<evidence type="ECO:0000313" key="1">
    <source>
        <dbReference type="EMBL" id="MCB7389083.1"/>
    </source>
</evidence>
<dbReference type="GO" id="GO:0008168">
    <property type="term" value="F:methyltransferase activity"/>
    <property type="evidence" value="ECO:0007669"/>
    <property type="project" value="UniProtKB-KW"/>
</dbReference>
<gene>
    <name evidence="1" type="primary">fliB</name>
    <name evidence="1" type="ORF">LIZ65_17505</name>
</gene>
<accession>A0ABS8DKY7</accession>
<dbReference type="EC" id="2.1.1.-" evidence="1"/>
<evidence type="ECO:0000313" key="2">
    <source>
        <dbReference type="Proteomes" id="UP001299546"/>
    </source>
</evidence>
<dbReference type="Proteomes" id="UP001299546">
    <property type="component" value="Unassembled WGS sequence"/>
</dbReference>
<keyword evidence="1" id="KW-0808">Transferase</keyword>
<dbReference type="GO" id="GO:0032259">
    <property type="term" value="P:methylation"/>
    <property type="evidence" value="ECO:0007669"/>
    <property type="project" value="UniProtKB-KW"/>
</dbReference>
<keyword evidence="1" id="KW-0966">Cell projection</keyword>
<keyword evidence="1" id="KW-0489">Methyltransferase</keyword>
<dbReference type="EMBL" id="JAJCIS010000018">
    <property type="protein sequence ID" value="MCB7389083.1"/>
    <property type="molecule type" value="Genomic_DNA"/>
</dbReference>
<keyword evidence="1" id="KW-0282">Flagellum</keyword>
<keyword evidence="2" id="KW-1185">Reference proteome</keyword>
<comment type="caution">
    <text evidence="1">The sequence shown here is derived from an EMBL/GenBank/DDBJ whole genome shotgun (WGS) entry which is preliminary data.</text>
</comment>
<reference evidence="1 2" key="1">
    <citation type="submission" date="2021-10" db="EMBL/GenBank/DDBJ databases">
        <title>Collection of gut derived symbiotic bacterial strains cultured from healthy donors.</title>
        <authorList>
            <person name="Lin H."/>
            <person name="Littmann E."/>
            <person name="Kohout C."/>
            <person name="Pamer E.G."/>
        </authorList>
    </citation>
    <scope>NUCLEOTIDE SEQUENCE [LARGE SCALE GENOMIC DNA]</scope>
    <source>
        <strain evidence="1 2">DFI.1.165</strain>
    </source>
</reference>
<protein>
    <submittedName>
        <fullName evidence="1">Flagellin lysine-N-methylase</fullName>
        <ecNumber evidence="1">2.1.1.-</ecNumber>
    </submittedName>
</protein>
<dbReference type="RefSeq" id="WP_066737926.1">
    <property type="nucleotide sequence ID" value="NZ_JAJCIQ010000018.1"/>
</dbReference>
<sequence>MIYTIPDYYREFRCVAEQCQDTCCAGWEIVVDKKSLKKYRKVKGSYRKMMLRSVNWLRGTFRQSKDKRCSFLKENNLCEMYMVLGRESLCRTCRLYPRHIEEFEGIREISLSISCPEAARLLLSKSEKTTFLSVEKEGEEEFPDFDLLLYSELADARDVIIKILQNRDLPVAVRTKLILGLAHDMQGRVNRGELFSCGELFERYQGEGARRFVESKIMEEIEDIQKRYEKAAALFGKLYELELLREDWDKSLKEAEERLYWRGAGAYTSLREAFETWVREKGNTWEVQKEQLLVYFIFTYFCGAVYDGKVYAKALFSVTNVFLMEEILMARWAKNGGQLDSEDIEEIVYRYSREIEHSDKNLEKLL</sequence>
<organism evidence="1 2">
    <name type="scientific">Bariatricus massiliensis</name>
    <dbReference type="NCBI Taxonomy" id="1745713"/>
    <lineage>
        <taxon>Bacteria</taxon>
        <taxon>Bacillati</taxon>
        <taxon>Bacillota</taxon>
        <taxon>Clostridia</taxon>
        <taxon>Lachnospirales</taxon>
        <taxon>Lachnospiraceae</taxon>
        <taxon>Bariatricus</taxon>
    </lineage>
</organism>
<proteinExistence type="predicted"/>
<dbReference type="NCBIfam" id="NF038110">
    <property type="entry name" value="Lys_methyl_FliB"/>
    <property type="match status" value="1"/>
</dbReference>
<name>A0ABS8DKY7_9FIRM</name>